<feature type="region of interest" description="Disordered" evidence="9">
    <location>
        <begin position="1291"/>
        <end position="1320"/>
    </location>
</feature>
<accession>A0A401PAK5</accession>
<dbReference type="PROSITE" id="PS50105">
    <property type="entry name" value="SAM_DOMAIN"/>
    <property type="match status" value="2"/>
</dbReference>
<feature type="compositionally biased region" description="Basic and acidic residues" evidence="9">
    <location>
        <begin position="280"/>
        <end position="290"/>
    </location>
</feature>
<feature type="region of interest" description="Disordered" evidence="9">
    <location>
        <begin position="1109"/>
        <end position="1138"/>
    </location>
</feature>
<dbReference type="PROSITE" id="PS50297">
    <property type="entry name" value="ANK_REP_REGION"/>
    <property type="match status" value="2"/>
</dbReference>
<evidence type="ECO:0000256" key="7">
    <source>
        <dbReference type="PROSITE-ProRule" id="PRU00023"/>
    </source>
</evidence>
<gene>
    <name evidence="12" type="ORF">scyTo_0008510</name>
</gene>
<dbReference type="Pfam" id="PF16907">
    <property type="entry name" value="Caskin-Pro-rich"/>
    <property type="match status" value="1"/>
</dbReference>
<feature type="compositionally biased region" description="Low complexity" evidence="9">
    <location>
        <begin position="757"/>
        <end position="770"/>
    </location>
</feature>
<keyword evidence="13" id="KW-1185">Reference proteome</keyword>
<keyword evidence="4" id="KW-0597">Phosphoprotein</keyword>
<dbReference type="Pfam" id="PF07653">
    <property type="entry name" value="SH3_2"/>
    <property type="match status" value="1"/>
</dbReference>
<dbReference type="InterPro" id="IPR036028">
    <property type="entry name" value="SH3-like_dom_sf"/>
</dbReference>
<feature type="domain" description="SH3" evidence="10">
    <location>
        <begin position="151"/>
        <end position="217"/>
    </location>
</feature>
<feature type="compositionally biased region" description="Basic and acidic residues" evidence="9">
    <location>
        <begin position="689"/>
        <end position="698"/>
    </location>
</feature>
<evidence type="ECO:0000313" key="12">
    <source>
        <dbReference type="EMBL" id="GCB70148.1"/>
    </source>
</evidence>
<feature type="region of interest" description="Disordered" evidence="9">
    <location>
        <begin position="268"/>
        <end position="340"/>
    </location>
</feature>
<evidence type="ECO:0000256" key="2">
    <source>
        <dbReference type="ARBA" id="ARBA00022443"/>
    </source>
</evidence>
<dbReference type="SMART" id="SM00326">
    <property type="entry name" value="SH3"/>
    <property type="match status" value="1"/>
</dbReference>
<dbReference type="CDD" id="cd09498">
    <property type="entry name" value="SAM_caskin1_2_repeat2"/>
    <property type="match status" value="1"/>
</dbReference>
<evidence type="ECO:0000256" key="6">
    <source>
        <dbReference type="ARBA" id="ARBA00023043"/>
    </source>
</evidence>
<dbReference type="InterPro" id="IPR032232">
    <property type="entry name" value="Caskin1-CID"/>
</dbReference>
<dbReference type="OrthoDB" id="6156898at2759"/>
<feature type="compositionally biased region" description="Polar residues" evidence="9">
    <location>
        <begin position="1291"/>
        <end position="1304"/>
    </location>
</feature>
<dbReference type="InterPro" id="IPR032117">
    <property type="entry name" value="Caskin_C"/>
</dbReference>
<dbReference type="CDD" id="cd12063">
    <property type="entry name" value="SH3_Caskin2"/>
    <property type="match status" value="1"/>
</dbReference>
<dbReference type="FunFam" id="1.10.150.50:FF:000028">
    <property type="entry name" value="caskin-2 isoform X2"/>
    <property type="match status" value="1"/>
</dbReference>
<evidence type="ECO:0000256" key="3">
    <source>
        <dbReference type="ARBA" id="ARBA00022490"/>
    </source>
</evidence>
<evidence type="ECO:0000256" key="5">
    <source>
        <dbReference type="ARBA" id="ARBA00022737"/>
    </source>
</evidence>
<dbReference type="Gene3D" id="2.30.30.40">
    <property type="entry name" value="SH3 Domains"/>
    <property type="match status" value="1"/>
</dbReference>
<name>A0A401PAK5_SCYTO</name>
<dbReference type="SUPFAM" id="SSF50044">
    <property type="entry name" value="SH3-domain"/>
    <property type="match status" value="1"/>
</dbReference>
<dbReference type="InterPro" id="IPR035498">
    <property type="entry name" value="Caskin1/2_SAM_2"/>
</dbReference>
<dbReference type="Pfam" id="PF12796">
    <property type="entry name" value="Ank_2"/>
    <property type="match status" value="1"/>
</dbReference>
<keyword evidence="2 8" id="KW-0728">SH3 domain</keyword>
<evidence type="ECO:0000259" key="10">
    <source>
        <dbReference type="PROSITE" id="PS50002"/>
    </source>
</evidence>
<dbReference type="SUPFAM" id="SSF48403">
    <property type="entry name" value="Ankyrin repeat"/>
    <property type="match status" value="1"/>
</dbReference>
<dbReference type="CDD" id="cd09497">
    <property type="entry name" value="SAM_caskin1_2_repeat1"/>
    <property type="match status" value="1"/>
</dbReference>
<comment type="caution">
    <text evidence="12">The sequence shown here is derived from an EMBL/GenBank/DDBJ whole genome shotgun (WGS) entry which is preliminary data.</text>
</comment>
<evidence type="ECO:0000313" key="13">
    <source>
        <dbReference type="Proteomes" id="UP000288216"/>
    </source>
</evidence>
<feature type="region of interest" description="Disordered" evidence="9">
    <location>
        <begin position="749"/>
        <end position="771"/>
    </location>
</feature>
<dbReference type="FunFam" id="1.25.40.20:FF:000042">
    <property type="entry name" value="caskin-2 isoform X2"/>
    <property type="match status" value="1"/>
</dbReference>
<feature type="compositionally biased region" description="Basic and acidic residues" evidence="9">
    <location>
        <begin position="977"/>
        <end position="992"/>
    </location>
</feature>
<proteinExistence type="predicted"/>
<feature type="region of interest" description="Disordered" evidence="9">
    <location>
        <begin position="677"/>
        <end position="698"/>
    </location>
</feature>
<dbReference type="PROSITE" id="PS50002">
    <property type="entry name" value="SH3"/>
    <property type="match status" value="1"/>
</dbReference>
<feature type="compositionally biased region" description="Basic and acidic residues" evidence="9">
    <location>
        <begin position="1015"/>
        <end position="1024"/>
    </location>
</feature>
<feature type="repeat" description="ANK" evidence="7">
    <location>
        <begin position="58"/>
        <end position="90"/>
    </location>
</feature>
<feature type="region of interest" description="Disordered" evidence="9">
    <location>
        <begin position="858"/>
        <end position="933"/>
    </location>
</feature>
<evidence type="ECO:0008006" key="14">
    <source>
        <dbReference type="Google" id="ProtNLM"/>
    </source>
</evidence>
<feature type="compositionally biased region" description="Low complexity" evidence="9">
    <location>
        <begin position="610"/>
        <end position="622"/>
    </location>
</feature>
<dbReference type="Gene3D" id="1.10.150.50">
    <property type="entry name" value="Transcription Factor, Ets-1"/>
    <property type="match status" value="2"/>
</dbReference>
<comment type="subcellular location">
    <subcellularLocation>
        <location evidence="1">Cytoplasm</location>
    </subcellularLocation>
</comment>
<feature type="region of interest" description="Disordered" evidence="9">
    <location>
        <begin position="610"/>
        <end position="658"/>
    </location>
</feature>
<dbReference type="InterPro" id="IPR035499">
    <property type="entry name" value="Caskin2_SH3"/>
</dbReference>
<dbReference type="Pfam" id="PF00536">
    <property type="entry name" value="SAM_1"/>
    <property type="match status" value="2"/>
</dbReference>
<dbReference type="Pfam" id="PF16632">
    <property type="entry name" value="Caskin-tail"/>
    <property type="match status" value="1"/>
</dbReference>
<dbReference type="PRINTS" id="PR01415">
    <property type="entry name" value="ANKYRIN"/>
</dbReference>
<dbReference type="EMBL" id="BFAA01003278">
    <property type="protein sequence ID" value="GCB70148.1"/>
    <property type="molecule type" value="Genomic_DNA"/>
</dbReference>
<dbReference type="FunFam" id="2.30.30.40:FF:000062">
    <property type="entry name" value="caskin-2 isoform X1"/>
    <property type="match status" value="1"/>
</dbReference>
<dbReference type="InterPro" id="IPR001452">
    <property type="entry name" value="SH3_domain"/>
</dbReference>
<dbReference type="InterPro" id="IPR002110">
    <property type="entry name" value="Ankyrin_rpt"/>
</dbReference>
<feature type="compositionally biased region" description="Polar residues" evidence="9">
    <location>
        <begin position="901"/>
        <end position="924"/>
    </location>
</feature>
<dbReference type="STRING" id="75743.A0A401PAK5"/>
<sequence length="1437" mass="155920">SEMLLQHQSNPCIINKAKKTPLDLACEFGRLKVAQLLLNSNMCVALLEGQTKDSTDTNFTTPLHLAAKNGHKDIIRLLIKAGIDANKVAKTGTALHEAALCGKTEVVRLLLDAGIDVNIRNTYNQTALDIVNQFTTSQASKEIKQLLREASGILQVRALKDYWNMHDPTSLNIRAGDVIMVLEQHADGRWKGHIHDSQKGTDRVGYFPPSIVEVISRRSGTLTRHASVPPHQRQAFHKTHQSTFTASHTDDAYQLYQQMYSQTLPAHRTFNSTGFNRNNHNMENREHSTAGDRNSVGSTGSVGSIRSAGSGQSTESGNGHTATTGLENGKAVPPGGNHTHQQVCRGTETLGKQLDQPAGMPRHQNFLSYKSGEQGYSQQFIHPDQLLEGKDAEAIFNWLSEFQLQQYTANFINAGYDVPTISRMTPEDLTAIGVTKPGHRKKISTEIGKLSIPEWLPDYKPVDLFEWLSAIGLPQYHKKLVDNGYDSINFVSEITWEDLQEIGITQLGHQKKMMIAVKKLVDVQKALNQAEVEAKTATLRRKAPNALEIVTIEPSQCENGECQSPQTPKMLTFQDSELSHELQSAMSNPFYNCQEHLVMKQIGAISRSQESIGIRSRGSGNSQENVLGKTKTDSKSQESLGSGDGSSSSGSSGRTTLFPHSRDAALVHIVEPIQENANGLGHSIGGNPSKERNVPDGRDHYQRPVPNPMKTLPSQYPLPQSPNFTPPHTPSKGKTVQAFVYPQLPVKGKPFRSTLEPSKQQSSKSMSPMPGNQGFIYIHSHCSIANGGVPEDGPRLNPVALANAVPIIRCPVLGKELNGDIFRPKKRSHSLNRYAMSDGEPEEEDMGTGAICSYATLTRRPGRNQASKGQWPVDKNINRSQSVAIRGKRKGPPPPPPKRLSSVSNCQGQETEQEPASDSATIPQNAPDLVDGLPIQQEPSERMASNETGSVRSIAARLEMSSNPGGQAKPLALLKPSRIEKRETPDMKRENQETVPKNPDHCGASSVPTKAMARQPEKARDSANRRRTFSEPGVSLGTAAVTEAFRPDGEEAKSDAEDEAKVGTGDLEASSTSQNSSSECIPFAEEGILTIKQRPKPNTVLRSDVNVSSTEMATGSADINDVTRQSGEGGEERKGHDVQLSDGRIAVTGLTPNLPEPPEFNLTESDTVKRRPKTREKELLQTSVDTPQQHVLMQGTRYAEAQAVHVVDSRPQVGPRVKSDMDDDACVEFRIAEIERSLQSLEQGTKKTLKPPLSPKPALAYLQQTPKQTGSVPISTRPSLTRGPATEFCQNQPAFSTPSISPKSTLARGLPFASPKASRPPLGGSLAVTMAGSPCPLQELGSAHTSVPTGRVAGKAVLTGGSLAKPGVEAPQAALAHQRLEQTSTSLEAALHAVEQKLTQEDNGNDVSISVKSAGNILDDIGSMFDDLADQLDAMLD</sequence>
<evidence type="ECO:0000256" key="8">
    <source>
        <dbReference type="PROSITE-ProRule" id="PRU00192"/>
    </source>
</evidence>
<dbReference type="SMART" id="SM00248">
    <property type="entry name" value="ANK"/>
    <property type="match status" value="3"/>
</dbReference>
<feature type="non-terminal residue" evidence="12">
    <location>
        <position position="1"/>
    </location>
</feature>
<feature type="compositionally biased region" description="Low complexity" evidence="9">
    <location>
        <begin position="639"/>
        <end position="653"/>
    </location>
</feature>
<dbReference type="InterPro" id="IPR033635">
    <property type="entry name" value="ANKS1/Caskin"/>
</dbReference>
<dbReference type="FunFam" id="1.10.150.50:FF:000032">
    <property type="entry name" value="caskin-1 isoform X1"/>
    <property type="match status" value="1"/>
</dbReference>
<keyword evidence="5" id="KW-0677">Repeat</keyword>
<dbReference type="InterPro" id="IPR036770">
    <property type="entry name" value="Ankyrin_rpt-contain_sf"/>
</dbReference>
<feature type="domain" description="SAM" evidence="11">
    <location>
        <begin position="390"/>
        <end position="453"/>
    </location>
</feature>
<dbReference type="SUPFAM" id="SSF47769">
    <property type="entry name" value="SAM/Pointed domain"/>
    <property type="match status" value="2"/>
</dbReference>
<reference evidence="12 13" key="1">
    <citation type="journal article" date="2018" name="Nat. Ecol. Evol.">
        <title>Shark genomes provide insights into elasmobranch evolution and the origin of vertebrates.</title>
        <authorList>
            <person name="Hara Y"/>
            <person name="Yamaguchi K"/>
            <person name="Onimaru K"/>
            <person name="Kadota M"/>
            <person name="Koyanagi M"/>
            <person name="Keeley SD"/>
            <person name="Tatsumi K"/>
            <person name="Tanaka K"/>
            <person name="Motone F"/>
            <person name="Kageyama Y"/>
            <person name="Nozu R"/>
            <person name="Adachi N"/>
            <person name="Nishimura O"/>
            <person name="Nakagawa R"/>
            <person name="Tanegashima C"/>
            <person name="Kiyatake I"/>
            <person name="Matsumoto R"/>
            <person name="Murakumo K"/>
            <person name="Nishida K"/>
            <person name="Terakita A"/>
            <person name="Kuratani S"/>
            <person name="Sato K"/>
            <person name="Hyodo S Kuraku.S."/>
        </authorList>
    </citation>
    <scope>NUCLEOTIDE SEQUENCE [LARGE SCALE GENOMIC DNA]</scope>
</reference>
<dbReference type="InterPro" id="IPR013761">
    <property type="entry name" value="SAM/pointed_sf"/>
</dbReference>
<dbReference type="GO" id="GO:0005737">
    <property type="term" value="C:cytoplasm"/>
    <property type="evidence" value="ECO:0007669"/>
    <property type="project" value="UniProtKB-SubCell"/>
</dbReference>
<evidence type="ECO:0000256" key="4">
    <source>
        <dbReference type="ARBA" id="ARBA00022553"/>
    </source>
</evidence>
<keyword evidence="6 7" id="KW-0040">ANK repeat</keyword>
<dbReference type="SMART" id="SM00454">
    <property type="entry name" value="SAM"/>
    <property type="match status" value="2"/>
</dbReference>
<keyword evidence="3" id="KW-0963">Cytoplasm</keyword>
<feature type="repeat" description="ANK" evidence="7">
    <location>
        <begin position="90"/>
        <end position="122"/>
    </location>
</feature>
<feature type="compositionally biased region" description="Polar residues" evidence="9">
    <location>
        <begin position="291"/>
        <end position="326"/>
    </location>
</feature>
<dbReference type="InterPro" id="IPR035497">
    <property type="entry name" value="Caskin1/2_SAM_1"/>
</dbReference>
<feature type="region of interest" description="Disordered" evidence="9">
    <location>
        <begin position="961"/>
        <end position="1079"/>
    </location>
</feature>
<dbReference type="PANTHER" id="PTHR24174:SF18">
    <property type="entry name" value="CASKIN-2"/>
    <property type="match status" value="1"/>
</dbReference>
<dbReference type="PROSITE" id="PS50088">
    <property type="entry name" value="ANK_REPEAT"/>
    <property type="match status" value="2"/>
</dbReference>
<dbReference type="InterPro" id="IPR001660">
    <property type="entry name" value="SAM"/>
</dbReference>
<dbReference type="Gene3D" id="1.25.40.20">
    <property type="entry name" value="Ankyrin repeat-containing domain"/>
    <property type="match status" value="1"/>
</dbReference>
<dbReference type="PANTHER" id="PTHR24174">
    <property type="entry name" value="ANKYRIN REPEAT AND STERILE ALPHA MOTIF DOMAIN-CONTAINING PROTEIN 1"/>
    <property type="match status" value="1"/>
</dbReference>
<protein>
    <recommendedName>
        <fullName evidence="14">Caskin-2</fullName>
    </recommendedName>
</protein>
<evidence type="ECO:0000256" key="1">
    <source>
        <dbReference type="ARBA" id="ARBA00004496"/>
    </source>
</evidence>
<organism evidence="12 13">
    <name type="scientific">Scyliorhinus torazame</name>
    <name type="common">Cloudy catshark</name>
    <name type="synonym">Catulus torazame</name>
    <dbReference type="NCBI Taxonomy" id="75743"/>
    <lineage>
        <taxon>Eukaryota</taxon>
        <taxon>Metazoa</taxon>
        <taxon>Chordata</taxon>
        <taxon>Craniata</taxon>
        <taxon>Vertebrata</taxon>
        <taxon>Chondrichthyes</taxon>
        <taxon>Elasmobranchii</taxon>
        <taxon>Galeomorphii</taxon>
        <taxon>Galeoidea</taxon>
        <taxon>Carcharhiniformes</taxon>
        <taxon>Scyliorhinidae</taxon>
        <taxon>Scyliorhinus</taxon>
    </lineage>
</organism>
<dbReference type="Pfam" id="PF16600">
    <property type="entry name" value="Caskin1-CID"/>
    <property type="match status" value="1"/>
</dbReference>
<feature type="compositionally biased region" description="Basic and acidic residues" evidence="9">
    <location>
        <begin position="1045"/>
        <end position="1061"/>
    </location>
</feature>
<dbReference type="Proteomes" id="UP000288216">
    <property type="component" value="Unassembled WGS sequence"/>
</dbReference>
<dbReference type="OMA" id="TTHASID"/>
<evidence type="ECO:0000256" key="9">
    <source>
        <dbReference type="SAM" id="MobiDB-lite"/>
    </source>
</evidence>
<evidence type="ECO:0000259" key="11">
    <source>
        <dbReference type="PROSITE" id="PS50105"/>
    </source>
</evidence>
<feature type="domain" description="SAM" evidence="11">
    <location>
        <begin position="459"/>
        <end position="523"/>
    </location>
</feature>